<dbReference type="RefSeq" id="WP_203666690.1">
    <property type="nucleotide sequence ID" value="NZ_BONO01000001.1"/>
</dbReference>
<evidence type="ECO:0000256" key="2">
    <source>
        <dbReference type="ARBA" id="ARBA00022475"/>
    </source>
</evidence>
<name>A0A919U192_9CELL</name>
<dbReference type="NCBIfam" id="TIGR03954">
    <property type="entry name" value="integ_memb_HG"/>
    <property type="match status" value="1"/>
</dbReference>
<evidence type="ECO:0000259" key="7">
    <source>
        <dbReference type="Pfam" id="PF12823"/>
    </source>
</evidence>
<organism evidence="8 9">
    <name type="scientific">Cellulomonas pakistanensis</name>
    <dbReference type="NCBI Taxonomy" id="992287"/>
    <lineage>
        <taxon>Bacteria</taxon>
        <taxon>Bacillati</taxon>
        <taxon>Actinomycetota</taxon>
        <taxon>Actinomycetes</taxon>
        <taxon>Micrococcales</taxon>
        <taxon>Cellulomonadaceae</taxon>
        <taxon>Cellulomonas</taxon>
    </lineage>
</organism>
<proteinExistence type="predicted"/>
<dbReference type="PANTHER" id="PTHR40077:SF1">
    <property type="entry name" value="MEMBRANE PROTEIN"/>
    <property type="match status" value="1"/>
</dbReference>
<dbReference type="GO" id="GO:0005886">
    <property type="term" value="C:plasma membrane"/>
    <property type="evidence" value="ECO:0007669"/>
    <property type="project" value="UniProtKB-SubCell"/>
</dbReference>
<feature type="transmembrane region" description="Helical" evidence="6">
    <location>
        <begin position="72"/>
        <end position="91"/>
    </location>
</feature>
<evidence type="ECO:0000313" key="8">
    <source>
        <dbReference type="EMBL" id="GIG34628.1"/>
    </source>
</evidence>
<feature type="domain" description="DUF3817" evidence="7">
    <location>
        <begin position="10"/>
        <end position="97"/>
    </location>
</feature>
<dbReference type="Pfam" id="PF12823">
    <property type="entry name" value="DUF3817"/>
    <property type="match status" value="1"/>
</dbReference>
<evidence type="ECO:0000256" key="1">
    <source>
        <dbReference type="ARBA" id="ARBA00004651"/>
    </source>
</evidence>
<feature type="transmembrane region" description="Helical" evidence="6">
    <location>
        <begin position="12"/>
        <end position="33"/>
    </location>
</feature>
<gene>
    <name evidence="8" type="ORF">Cpa01nite_00090</name>
</gene>
<comment type="subcellular location">
    <subcellularLocation>
        <location evidence="1">Cell membrane</location>
        <topology evidence="1">Multi-pass membrane protein</topology>
    </subcellularLocation>
</comment>
<dbReference type="Proteomes" id="UP000642125">
    <property type="component" value="Unassembled WGS sequence"/>
</dbReference>
<keyword evidence="3 6" id="KW-0812">Transmembrane</keyword>
<comment type="caution">
    <text evidence="8">The sequence shown here is derived from an EMBL/GenBank/DDBJ whole genome shotgun (WGS) entry which is preliminary data.</text>
</comment>
<evidence type="ECO:0000256" key="6">
    <source>
        <dbReference type="SAM" id="Phobius"/>
    </source>
</evidence>
<keyword evidence="9" id="KW-1185">Reference proteome</keyword>
<keyword evidence="2" id="KW-1003">Cell membrane</keyword>
<dbReference type="AlphaFoldDB" id="A0A919U192"/>
<evidence type="ECO:0000313" key="9">
    <source>
        <dbReference type="Proteomes" id="UP000642125"/>
    </source>
</evidence>
<protein>
    <recommendedName>
        <fullName evidence="7">DUF3817 domain-containing protein</fullName>
    </recommendedName>
</protein>
<dbReference type="InterPro" id="IPR023845">
    <property type="entry name" value="DUF3817_TM"/>
</dbReference>
<feature type="transmembrane region" description="Helical" evidence="6">
    <location>
        <begin position="45"/>
        <end position="66"/>
    </location>
</feature>
<dbReference type="EMBL" id="BONO01000001">
    <property type="protein sequence ID" value="GIG34628.1"/>
    <property type="molecule type" value="Genomic_DNA"/>
</dbReference>
<reference evidence="8" key="1">
    <citation type="submission" date="2021-01" db="EMBL/GenBank/DDBJ databases">
        <title>Whole genome shotgun sequence of Cellulomonas pakistanensis NBRC 110800.</title>
        <authorList>
            <person name="Komaki H."/>
            <person name="Tamura T."/>
        </authorList>
    </citation>
    <scope>NUCLEOTIDE SEQUENCE</scope>
    <source>
        <strain evidence="8">NBRC 110800</strain>
    </source>
</reference>
<accession>A0A919U192</accession>
<keyword evidence="4 6" id="KW-1133">Transmembrane helix</keyword>
<dbReference type="PANTHER" id="PTHR40077">
    <property type="entry name" value="MEMBRANE PROTEIN-RELATED"/>
    <property type="match status" value="1"/>
</dbReference>
<keyword evidence="5 6" id="KW-0472">Membrane</keyword>
<evidence type="ECO:0000256" key="5">
    <source>
        <dbReference type="ARBA" id="ARBA00023136"/>
    </source>
</evidence>
<evidence type="ECO:0000256" key="3">
    <source>
        <dbReference type="ARBA" id="ARBA00022692"/>
    </source>
</evidence>
<sequence length="121" mass="13113">MKRVTNPDAQAFRIAAFLEAATWAGLLVGMFLKYVTKTTEVGVQVFGQAHGLVFLAYAALTVVAGIRLRWGWWPTLVALAASVPPMFTLLAERWLHRTGRLDVPAGRAAAEPAPGGEPVER</sequence>
<evidence type="ECO:0000256" key="4">
    <source>
        <dbReference type="ARBA" id="ARBA00022989"/>
    </source>
</evidence>